<sequence>MNKRFIINKITNLAASIIPEDGKGRKIVKKLYRRFLASAPAVNEMYNALTTDDSDTLEHSVKISFVGDLILLREMVEHGYNSNERGYNYDSMFDKVRPYWEKHDCVFAVFEGPTAGEAARYTSADYGDGTPLYCNYPDEFAYAVKKQELIL</sequence>
<dbReference type="InterPro" id="IPR019079">
    <property type="entry name" value="Capsule_synth_CapA"/>
</dbReference>
<reference evidence="2 3" key="1">
    <citation type="submission" date="2020-08" db="EMBL/GenBank/DDBJ databases">
        <title>Genome public.</title>
        <authorList>
            <person name="Liu C."/>
            <person name="Sun Q."/>
        </authorList>
    </citation>
    <scope>NUCLEOTIDE SEQUENCE [LARGE SCALE GENOMIC DNA]</scope>
    <source>
        <strain evidence="2 3">M27</strain>
    </source>
</reference>
<proteinExistence type="predicted"/>
<evidence type="ECO:0000259" key="1">
    <source>
        <dbReference type="Pfam" id="PF09587"/>
    </source>
</evidence>
<dbReference type="EMBL" id="JACOOE010000009">
    <property type="protein sequence ID" value="MBC5606352.1"/>
    <property type="molecule type" value="Genomic_DNA"/>
</dbReference>
<keyword evidence="3" id="KW-1185">Reference proteome</keyword>
<name>A0ABR7CEW4_9BACE</name>
<organism evidence="2 3">
    <name type="scientific">Bacteroides difficilis</name>
    <dbReference type="NCBI Taxonomy" id="2763021"/>
    <lineage>
        <taxon>Bacteria</taxon>
        <taxon>Pseudomonadati</taxon>
        <taxon>Bacteroidota</taxon>
        <taxon>Bacteroidia</taxon>
        <taxon>Bacteroidales</taxon>
        <taxon>Bacteroidaceae</taxon>
        <taxon>Bacteroides</taxon>
    </lineage>
</organism>
<gene>
    <name evidence="2" type="ORF">H8S67_17000</name>
</gene>
<feature type="domain" description="Capsule synthesis protein CapA" evidence="1">
    <location>
        <begin position="62"/>
        <end position="146"/>
    </location>
</feature>
<accession>A0ABR7CEW4</accession>
<dbReference type="Pfam" id="PF09587">
    <property type="entry name" value="PGA_cap"/>
    <property type="match status" value="1"/>
</dbReference>
<dbReference type="Proteomes" id="UP000600600">
    <property type="component" value="Unassembled WGS sequence"/>
</dbReference>
<comment type="caution">
    <text evidence="2">The sequence shown here is derived from an EMBL/GenBank/DDBJ whole genome shotgun (WGS) entry which is preliminary data.</text>
</comment>
<protein>
    <submittedName>
        <fullName evidence="2">CapA family protein</fullName>
    </submittedName>
</protein>
<evidence type="ECO:0000313" key="2">
    <source>
        <dbReference type="EMBL" id="MBC5606352.1"/>
    </source>
</evidence>
<evidence type="ECO:0000313" key="3">
    <source>
        <dbReference type="Proteomes" id="UP000600600"/>
    </source>
</evidence>